<evidence type="ECO:0000259" key="1">
    <source>
        <dbReference type="Pfam" id="PF13472"/>
    </source>
</evidence>
<dbReference type="InterPro" id="IPR013830">
    <property type="entry name" value="SGNH_hydro"/>
</dbReference>
<dbReference type="PANTHER" id="PTHR30383:SF5">
    <property type="entry name" value="SGNH HYDROLASE-TYPE ESTERASE DOMAIN-CONTAINING PROTEIN"/>
    <property type="match status" value="1"/>
</dbReference>
<comment type="caution">
    <text evidence="2">The sequence shown here is derived from an EMBL/GenBank/DDBJ whole genome shotgun (WGS) entry which is preliminary data.</text>
</comment>
<sequence>MDLQTWNDTQYAREQAQKLESYRRLNRFARKGQIVLAGSSLMEFFPVNELAQSLGLPYCIYNRGIAGYVSAQMRKALAVQVLELEPGKVFLNIGTNDLSQNLDDQLWENYPAILQEIQAALPQCRIYLMAYYPCNNRDDFGLPLQIQADMFRFRTPARLLEANRKVEALAQRFHCRYIDVNRGLCDQSGLLQAAYATDGVHFYPDGYMPVLENLLPYLAE</sequence>
<organism evidence="2 3">
    <name type="scientific">Candidatus Avoscillospira avicola</name>
    <dbReference type="NCBI Taxonomy" id="2840706"/>
    <lineage>
        <taxon>Bacteria</taxon>
        <taxon>Bacillati</taxon>
        <taxon>Bacillota</taxon>
        <taxon>Clostridia</taxon>
        <taxon>Eubacteriales</taxon>
        <taxon>Oscillospiraceae</taxon>
        <taxon>Oscillospiraceae incertae sedis</taxon>
        <taxon>Candidatus Avoscillospira</taxon>
    </lineage>
</organism>
<dbReference type="PANTHER" id="PTHR30383">
    <property type="entry name" value="THIOESTERASE 1/PROTEASE 1/LYSOPHOSPHOLIPASE L1"/>
    <property type="match status" value="1"/>
</dbReference>
<dbReference type="GO" id="GO:0004622">
    <property type="term" value="F:phosphatidylcholine lysophospholipase activity"/>
    <property type="evidence" value="ECO:0007669"/>
    <property type="project" value="TreeGrafter"/>
</dbReference>
<evidence type="ECO:0000313" key="3">
    <source>
        <dbReference type="Proteomes" id="UP000824239"/>
    </source>
</evidence>
<dbReference type="InterPro" id="IPR036514">
    <property type="entry name" value="SGNH_hydro_sf"/>
</dbReference>
<feature type="domain" description="SGNH hydrolase-type esterase" evidence="1">
    <location>
        <begin position="50"/>
        <end position="207"/>
    </location>
</feature>
<dbReference type="InterPro" id="IPR051532">
    <property type="entry name" value="Ester_Hydrolysis_Enzymes"/>
</dbReference>
<dbReference type="Gene3D" id="3.40.50.1110">
    <property type="entry name" value="SGNH hydrolase"/>
    <property type="match status" value="1"/>
</dbReference>
<proteinExistence type="predicted"/>
<dbReference type="SUPFAM" id="SSF52266">
    <property type="entry name" value="SGNH hydrolase"/>
    <property type="match status" value="1"/>
</dbReference>
<dbReference type="Proteomes" id="UP000824239">
    <property type="component" value="Unassembled WGS sequence"/>
</dbReference>
<dbReference type="EMBL" id="DVHE01000068">
    <property type="protein sequence ID" value="HIR51406.1"/>
    <property type="molecule type" value="Genomic_DNA"/>
</dbReference>
<accession>A0A9D1DIU6</accession>
<reference evidence="2" key="1">
    <citation type="submission" date="2020-10" db="EMBL/GenBank/DDBJ databases">
        <authorList>
            <person name="Gilroy R."/>
        </authorList>
    </citation>
    <scope>NUCLEOTIDE SEQUENCE</scope>
    <source>
        <strain evidence="2">ChiBcec15-4380</strain>
    </source>
</reference>
<dbReference type="Pfam" id="PF13472">
    <property type="entry name" value="Lipase_GDSL_2"/>
    <property type="match status" value="1"/>
</dbReference>
<dbReference type="AlphaFoldDB" id="A0A9D1DIU6"/>
<evidence type="ECO:0000313" key="2">
    <source>
        <dbReference type="EMBL" id="HIR51406.1"/>
    </source>
</evidence>
<reference evidence="2" key="2">
    <citation type="journal article" date="2021" name="PeerJ">
        <title>Extensive microbial diversity within the chicken gut microbiome revealed by metagenomics and culture.</title>
        <authorList>
            <person name="Gilroy R."/>
            <person name="Ravi A."/>
            <person name="Getino M."/>
            <person name="Pursley I."/>
            <person name="Horton D.L."/>
            <person name="Alikhan N.F."/>
            <person name="Baker D."/>
            <person name="Gharbi K."/>
            <person name="Hall N."/>
            <person name="Watson M."/>
            <person name="Adriaenssens E.M."/>
            <person name="Foster-Nyarko E."/>
            <person name="Jarju S."/>
            <person name="Secka A."/>
            <person name="Antonio M."/>
            <person name="Oren A."/>
            <person name="Chaudhuri R.R."/>
            <person name="La Ragione R."/>
            <person name="Hildebrand F."/>
            <person name="Pallen M.J."/>
        </authorList>
    </citation>
    <scope>NUCLEOTIDE SEQUENCE</scope>
    <source>
        <strain evidence="2">ChiBcec15-4380</strain>
    </source>
</reference>
<gene>
    <name evidence="2" type="ORF">IAA53_09075</name>
</gene>
<name>A0A9D1DIU6_9FIRM</name>
<protein>
    <submittedName>
        <fullName evidence="2">Lysophospholipase</fullName>
    </submittedName>
</protein>